<feature type="transmembrane region" description="Helical" evidence="10">
    <location>
        <begin position="211"/>
        <end position="230"/>
    </location>
</feature>
<evidence type="ECO:0000256" key="1">
    <source>
        <dbReference type="ARBA" id="ARBA00004141"/>
    </source>
</evidence>
<organism evidence="12 13">
    <name type="scientific">Apiospora marii</name>
    <dbReference type="NCBI Taxonomy" id="335849"/>
    <lineage>
        <taxon>Eukaryota</taxon>
        <taxon>Fungi</taxon>
        <taxon>Dikarya</taxon>
        <taxon>Ascomycota</taxon>
        <taxon>Pezizomycotina</taxon>
        <taxon>Sordariomycetes</taxon>
        <taxon>Xylariomycetidae</taxon>
        <taxon>Amphisphaeriales</taxon>
        <taxon>Apiosporaceae</taxon>
        <taxon>Apiospora</taxon>
    </lineage>
</organism>
<dbReference type="PANTHER" id="PTHR32361">
    <property type="entry name" value="FERRIC/CUPRIC REDUCTASE TRANSMEMBRANE COMPONENT"/>
    <property type="match status" value="1"/>
</dbReference>
<keyword evidence="6" id="KW-0560">Oxidoreductase</keyword>
<dbReference type="Pfam" id="PF11951">
    <property type="entry name" value="Fungal_trans_2"/>
    <property type="match status" value="1"/>
</dbReference>
<accession>A0ABR1R1J0</accession>
<feature type="transmembrane region" description="Helical" evidence="10">
    <location>
        <begin position="236"/>
        <end position="258"/>
    </location>
</feature>
<evidence type="ECO:0000256" key="7">
    <source>
        <dbReference type="ARBA" id="ARBA00023065"/>
    </source>
</evidence>
<keyword evidence="8 10" id="KW-0472">Membrane</keyword>
<dbReference type="SFLD" id="SFLDG01168">
    <property type="entry name" value="Ferric_reductase_subgroup_(FRE"/>
    <property type="match status" value="1"/>
</dbReference>
<evidence type="ECO:0000256" key="3">
    <source>
        <dbReference type="ARBA" id="ARBA00022448"/>
    </source>
</evidence>
<protein>
    <recommendedName>
        <fullName evidence="11">FAD-binding FR-type domain-containing protein</fullName>
    </recommendedName>
</protein>
<dbReference type="EMBL" id="JAQQWI010000022">
    <property type="protein sequence ID" value="KAK7995924.1"/>
    <property type="molecule type" value="Genomic_DNA"/>
</dbReference>
<dbReference type="PROSITE" id="PS51384">
    <property type="entry name" value="FAD_FR"/>
    <property type="match status" value="1"/>
</dbReference>
<evidence type="ECO:0000256" key="5">
    <source>
        <dbReference type="ARBA" id="ARBA00022989"/>
    </source>
</evidence>
<feature type="domain" description="FAD-binding FR-type" evidence="11">
    <location>
        <begin position="258"/>
        <end position="407"/>
    </location>
</feature>
<dbReference type="InterPro" id="IPR013130">
    <property type="entry name" value="Fe3_Rdtase_TM_dom"/>
</dbReference>
<evidence type="ECO:0000256" key="4">
    <source>
        <dbReference type="ARBA" id="ARBA00022692"/>
    </source>
</evidence>
<evidence type="ECO:0000256" key="8">
    <source>
        <dbReference type="ARBA" id="ARBA00023136"/>
    </source>
</evidence>
<keyword evidence="5 10" id="KW-1133">Transmembrane helix</keyword>
<dbReference type="InterPro" id="IPR051410">
    <property type="entry name" value="Ferric/Cupric_Reductase"/>
</dbReference>
<sequence>MAWSYSFAEISDAEKHARRLSLDRYGLYAQLSSLLPVFVALIVRLVVWLSRRETPNSVAYNAVPTSPGAKYIRESTTGGSVARIFRRISWFLEDDIYFFGTKLGRTDQFIFGGLWTSWLVFLCFVGTGNDYNHLTKKFAAIGCSQFPIQYLLSLKYLNPVAYAFRSSHEEVNRWHRTLGRIVYFLLAVHAVLYSNKFVQMGVVQKMSTNKTVLLGLAGIISMSLLNTTALAKVREYSYRVFFATHLVVAMSLPVVIFFHVHHARLYMIEALAVIVVDIGVRKFYTVTAQASVEPIPGTNLVKITATVSPEMAAQFKESPGAHAYVNIPAASRPSTNPVSPSNLVFESIYSPFTVAGVNEDSWELTLVARQHRGPMTRNFGRLASLGGRANTRVPLCIEGPYGAARYFPQTIGFKFDRVLLFAGGVGATFTLPIYHYLNREHPLTRTEMIWAVRQPGEATWPTSELEKSIMDDERVHIYLTGNDFGPNGSSGEIELNPMHMGATHAAISNRRRPDLKKIVDDAFRQGVEDRVAILVCGPDAMARELREYVAEALYPSAFCQEYDLVSTVWFQLALQDEAYCHLMLAMSAAMASFTLGESHLSPQVMTHMARAYHIINKRLSGPEALCDGSIAVVTSLAMNEDLHQQQSTAKLHFEGLRRMIELRGGMRQLFLINRHIGQKAWRLFALDYTDALLVLTSSILQVAPVTSELHHGRDDLVHKALLAYTVTFRPEYGRRLAKYDLLGQGLRSSAQAFRPSTTADYELLLWCLFSGAIQVFGESEYGEWLSPMLAREVNL</sequence>
<evidence type="ECO:0000313" key="13">
    <source>
        <dbReference type="Proteomes" id="UP001396898"/>
    </source>
</evidence>
<dbReference type="InterPro" id="IPR021858">
    <property type="entry name" value="Fun_TF"/>
</dbReference>
<dbReference type="InterPro" id="IPR013121">
    <property type="entry name" value="Fe_red_NAD-bd_6"/>
</dbReference>
<dbReference type="InterPro" id="IPR017927">
    <property type="entry name" value="FAD-bd_FR_type"/>
</dbReference>
<dbReference type="Pfam" id="PF01794">
    <property type="entry name" value="Ferric_reduct"/>
    <property type="match status" value="1"/>
</dbReference>
<reference evidence="12 13" key="1">
    <citation type="submission" date="2023-01" db="EMBL/GenBank/DDBJ databases">
        <title>Analysis of 21 Apiospora genomes using comparative genomics revels a genus with tremendous synthesis potential of carbohydrate active enzymes and secondary metabolites.</title>
        <authorList>
            <person name="Sorensen T."/>
        </authorList>
    </citation>
    <scope>NUCLEOTIDE SEQUENCE [LARGE SCALE GENOMIC DNA]</scope>
    <source>
        <strain evidence="12 13">CBS 20057</strain>
    </source>
</reference>
<comment type="caution">
    <text evidence="12">The sequence shown here is derived from an EMBL/GenBank/DDBJ whole genome shotgun (WGS) entry which is preliminary data.</text>
</comment>
<name>A0ABR1R1J0_9PEZI</name>
<evidence type="ECO:0000256" key="2">
    <source>
        <dbReference type="ARBA" id="ARBA00006278"/>
    </source>
</evidence>
<evidence type="ECO:0000256" key="9">
    <source>
        <dbReference type="ARBA" id="ARBA00023242"/>
    </source>
</evidence>
<comment type="similarity">
    <text evidence="2">Belongs to the ferric reductase (FRE) family.</text>
</comment>
<dbReference type="Pfam" id="PF08030">
    <property type="entry name" value="NAD_binding_6"/>
    <property type="match status" value="1"/>
</dbReference>
<keyword evidence="4 10" id="KW-0812">Transmembrane</keyword>
<evidence type="ECO:0000259" key="11">
    <source>
        <dbReference type="PROSITE" id="PS51384"/>
    </source>
</evidence>
<proteinExistence type="inferred from homology"/>
<dbReference type="PANTHER" id="PTHR32361:SF28">
    <property type="entry name" value="FRP1P"/>
    <property type="match status" value="1"/>
</dbReference>
<dbReference type="Proteomes" id="UP001396898">
    <property type="component" value="Unassembled WGS sequence"/>
</dbReference>
<evidence type="ECO:0000256" key="6">
    <source>
        <dbReference type="ARBA" id="ARBA00023002"/>
    </source>
</evidence>
<comment type="subcellular location">
    <subcellularLocation>
        <location evidence="1">Membrane</location>
        <topology evidence="1">Multi-pass membrane protein</topology>
    </subcellularLocation>
</comment>
<keyword evidence="13" id="KW-1185">Reference proteome</keyword>
<dbReference type="Gene3D" id="3.40.50.80">
    <property type="entry name" value="Nucleotide-binding domain of ferredoxin-NADP reductase (FNR) module"/>
    <property type="match status" value="1"/>
</dbReference>
<feature type="transmembrane region" description="Helical" evidence="10">
    <location>
        <begin position="109"/>
        <end position="128"/>
    </location>
</feature>
<evidence type="ECO:0000313" key="12">
    <source>
        <dbReference type="EMBL" id="KAK7995924.1"/>
    </source>
</evidence>
<keyword evidence="7" id="KW-0406">Ion transport</keyword>
<keyword evidence="9" id="KW-0539">Nucleus</keyword>
<evidence type="ECO:0000256" key="10">
    <source>
        <dbReference type="SAM" id="Phobius"/>
    </source>
</evidence>
<dbReference type="InterPro" id="IPR039261">
    <property type="entry name" value="FNR_nucleotide-bd"/>
</dbReference>
<gene>
    <name evidence="12" type="ORF">PG991_015391</name>
</gene>
<dbReference type="SUPFAM" id="SSF52343">
    <property type="entry name" value="Ferredoxin reductase-like, C-terminal NADP-linked domain"/>
    <property type="match status" value="1"/>
</dbReference>
<keyword evidence="3" id="KW-0813">Transport</keyword>
<dbReference type="SFLD" id="SFLDS00052">
    <property type="entry name" value="Ferric_Reductase_Domain"/>
    <property type="match status" value="1"/>
</dbReference>
<feature type="transmembrane region" description="Helical" evidence="10">
    <location>
        <begin position="27"/>
        <end position="47"/>
    </location>
</feature>
<dbReference type="CDD" id="cd06186">
    <property type="entry name" value="NOX_Duox_like_FAD_NADP"/>
    <property type="match status" value="1"/>
</dbReference>
<feature type="transmembrane region" description="Helical" evidence="10">
    <location>
        <begin position="181"/>
        <end position="199"/>
    </location>
</feature>